<dbReference type="EMBL" id="CM042047">
    <property type="protein sequence ID" value="KAI3769587.1"/>
    <property type="molecule type" value="Genomic_DNA"/>
</dbReference>
<reference evidence="1 2" key="2">
    <citation type="journal article" date="2022" name="Mol. Ecol. Resour.">
        <title>The genomes of chicory, endive, great burdock and yacon provide insights into Asteraceae paleo-polyploidization history and plant inulin production.</title>
        <authorList>
            <person name="Fan W."/>
            <person name="Wang S."/>
            <person name="Wang H."/>
            <person name="Wang A."/>
            <person name="Jiang F."/>
            <person name="Liu H."/>
            <person name="Zhao H."/>
            <person name="Xu D."/>
            <person name="Zhang Y."/>
        </authorList>
    </citation>
    <scope>NUCLEOTIDE SEQUENCE [LARGE SCALE GENOMIC DNA]</scope>
    <source>
        <strain evidence="2">cv. Niubang</strain>
    </source>
</reference>
<proteinExistence type="predicted"/>
<accession>A0ACB9FG24</accession>
<name>A0ACB9FG24_ARCLA</name>
<comment type="caution">
    <text evidence="1">The sequence shown here is derived from an EMBL/GenBank/DDBJ whole genome shotgun (WGS) entry which is preliminary data.</text>
</comment>
<protein>
    <submittedName>
        <fullName evidence="1">Uncharacterized protein</fullName>
    </submittedName>
</protein>
<sequence>MNPILPPLPSSLSSTCKTDRQNRSVRMIWRQMDVCMIMGMNSGGAHGFNGGTKMKRSSLVMVVLVVLDGGRGVYGVILLVRKGRGRVE</sequence>
<keyword evidence="2" id="KW-1185">Reference proteome</keyword>
<reference evidence="2" key="1">
    <citation type="journal article" date="2022" name="Mol. Ecol. Resour.">
        <title>The genomes of chicory, endive, great burdock and yacon provide insights into Asteraceae palaeo-polyploidization history and plant inulin production.</title>
        <authorList>
            <person name="Fan W."/>
            <person name="Wang S."/>
            <person name="Wang H."/>
            <person name="Wang A."/>
            <person name="Jiang F."/>
            <person name="Liu H."/>
            <person name="Zhao H."/>
            <person name="Xu D."/>
            <person name="Zhang Y."/>
        </authorList>
    </citation>
    <scope>NUCLEOTIDE SEQUENCE [LARGE SCALE GENOMIC DNA]</scope>
    <source>
        <strain evidence="2">cv. Niubang</strain>
    </source>
</reference>
<evidence type="ECO:0000313" key="2">
    <source>
        <dbReference type="Proteomes" id="UP001055879"/>
    </source>
</evidence>
<dbReference type="Proteomes" id="UP001055879">
    <property type="component" value="Linkage Group LG01"/>
</dbReference>
<organism evidence="1 2">
    <name type="scientific">Arctium lappa</name>
    <name type="common">Greater burdock</name>
    <name type="synonym">Lappa major</name>
    <dbReference type="NCBI Taxonomy" id="4217"/>
    <lineage>
        <taxon>Eukaryota</taxon>
        <taxon>Viridiplantae</taxon>
        <taxon>Streptophyta</taxon>
        <taxon>Embryophyta</taxon>
        <taxon>Tracheophyta</taxon>
        <taxon>Spermatophyta</taxon>
        <taxon>Magnoliopsida</taxon>
        <taxon>eudicotyledons</taxon>
        <taxon>Gunneridae</taxon>
        <taxon>Pentapetalae</taxon>
        <taxon>asterids</taxon>
        <taxon>campanulids</taxon>
        <taxon>Asterales</taxon>
        <taxon>Asteraceae</taxon>
        <taxon>Carduoideae</taxon>
        <taxon>Cardueae</taxon>
        <taxon>Arctiinae</taxon>
        <taxon>Arctium</taxon>
    </lineage>
</organism>
<evidence type="ECO:0000313" key="1">
    <source>
        <dbReference type="EMBL" id="KAI3769587.1"/>
    </source>
</evidence>
<gene>
    <name evidence="1" type="ORF">L6452_00696</name>
</gene>